<evidence type="ECO:0008006" key="3">
    <source>
        <dbReference type="Google" id="ProtNLM"/>
    </source>
</evidence>
<gene>
    <name evidence="1" type="ORF">DK847_16975</name>
</gene>
<dbReference type="InterPro" id="IPR027417">
    <property type="entry name" value="P-loop_NTPase"/>
</dbReference>
<dbReference type="AlphaFoldDB" id="A0A2W2B5Y8"/>
<proteinExistence type="predicted"/>
<sequence length="223" mass="24352">MLRANPVIEFVGLPGAGKSTITRALPAHWPTSRNTDPAPLPLPRRLAVYRAALPFMLSLRPLETMDARRLTRLAAELRFYEREAAGPLVIDQGMIQKLWSLLLDRRSHDPAALDRLVAALAPTAADLIVCLNTPPALAAERLIARNGGNSRLQKRPEDEMRQGLVSGQALYGMLMDLYRHHSAGRVLELSGHDPVEVSAAKVMAAVSEIRQAAAKRQGKHGNG</sequence>
<protein>
    <recommendedName>
        <fullName evidence="3">Deoxynucleoside kinase domain-containing protein</fullName>
    </recommendedName>
</protein>
<name>A0A2W2B5Y8_9HYPH</name>
<accession>A0A2W2B5Y8</accession>
<evidence type="ECO:0000313" key="2">
    <source>
        <dbReference type="Proteomes" id="UP000248795"/>
    </source>
</evidence>
<keyword evidence="2" id="KW-1185">Reference proteome</keyword>
<reference evidence="2" key="1">
    <citation type="submission" date="2018-06" db="EMBL/GenBank/DDBJ databases">
        <title>Aestuariibacter litoralis strain KCTC 52945T.</title>
        <authorList>
            <person name="Li X."/>
            <person name="Salam N."/>
            <person name="Li J.-L."/>
            <person name="Chen Y.-M."/>
            <person name="Yang Z.-W."/>
            <person name="Zhang L.-Y."/>
            <person name="Han M.-X."/>
            <person name="Xiao M."/>
            <person name="Li W.-J."/>
        </authorList>
    </citation>
    <scope>NUCLEOTIDE SEQUENCE [LARGE SCALE GENOMIC DNA]</scope>
    <source>
        <strain evidence="2">KCTC 52945</strain>
    </source>
</reference>
<comment type="caution">
    <text evidence="1">The sequence shown here is derived from an EMBL/GenBank/DDBJ whole genome shotgun (WGS) entry which is preliminary data.</text>
</comment>
<dbReference type="Proteomes" id="UP000248795">
    <property type="component" value="Unassembled WGS sequence"/>
</dbReference>
<dbReference type="EMBL" id="QKVK01000009">
    <property type="protein sequence ID" value="PZF75538.1"/>
    <property type="molecule type" value="Genomic_DNA"/>
</dbReference>
<dbReference type="Gene3D" id="3.40.50.300">
    <property type="entry name" value="P-loop containing nucleotide triphosphate hydrolases"/>
    <property type="match status" value="1"/>
</dbReference>
<evidence type="ECO:0000313" key="1">
    <source>
        <dbReference type="EMBL" id="PZF75538.1"/>
    </source>
</evidence>
<dbReference type="SUPFAM" id="SSF52540">
    <property type="entry name" value="P-loop containing nucleoside triphosphate hydrolases"/>
    <property type="match status" value="1"/>
</dbReference>
<dbReference type="RefSeq" id="WP_111199732.1">
    <property type="nucleotide sequence ID" value="NZ_QKVK01000009.1"/>
</dbReference>
<organism evidence="1 2">
    <name type="scientific">Aestuariivirga litoralis</name>
    <dbReference type="NCBI Taxonomy" id="2650924"/>
    <lineage>
        <taxon>Bacteria</taxon>
        <taxon>Pseudomonadati</taxon>
        <taxon>Pseudomonadota</taxon>
        <taxon>Alphaproteobacteria</taxon>
        <taxon>Hyphomicrobiales</taxon>
        <taxon>Aestuariivirgaceae</taxon>
        <taxon>Aestuariivirga</taxon>
    </lineage>
</organism>